<sequence length="136" mass="15329">MGIFSIHLFNKIISWSMAWGKLTRLPLVFTRLPLVFIHLSLVFNDFGYRLHITSTTLRSIGKNISPMDLSLMTSTHSYTSATHTYTRSIPSLCSYCICVKYFLAIIGTAKTHVTTNSGCSWQETSTLLSLVTIIKF</sequence>
<reference evidence="1" key="2">
    <citation type="submission" date="2020-07" db="EMBL/GenBank/DDBJ databases">
        <authorList>
            <person name="Vera ALvarez R."/>
            <person name="Arias-Moreno D.M."/>
            <person name="Jimenez-Jacinto V."/>
            <person name="Jimenez-Bremont J.F."/>
            <person name="Swaminathan K."/>
            <person name="Moose S.P."/>
            <person name="Guerrero-Gonzalez M.L."/>
            <person name="Marino-Ramirez L."/>
            <person name="Landsman D."/>
            <person name="Rodriguez-Kessler M."/>
            <person name="Delgado-Sanchez P."/>
        </authorList>
    </citation>
    <scope>NUCLEOTIDE SEQUENCE</scope>
    <source>
        <tissue evidence="1">Cladode</tissue>
    </source>
</reference>
<reference evidence="1" key="1">
    <citation type="journal article" date="2013" name="J. Plant Res.">
        <title>Effect of fungi and light on seed germination of three Opuntia species from semiarid lands of central Mexico.</title>
        <authorList>
            <person name="Delgado-Sanchez P."/>
            <person name="Jimenez-Bremont J.F."/>
            <person name="Guerrero-Gonzalez Mde L."/>
            <person name="Flores J."/>
        </authorList>
    </citation>
    <scope>NUCLEOTIDE SEQUENCE</scope>
    <source>
        <tissue evidence="1">Cladode</tissue>
    </source>
</reference>
<dbReference type="EMBL" id="GISG01032533">
    <property type="protein sequence ID" value="MBA4620981.1"/>
    <property type="molecule type" value="Transcribed_RNA"/>
</dbReference>
<proteinExistence type="predicted"/>
<accession>A0A7C9CL65</accession>
<evidence type="ECO:0000313" key="1">
    <source>
        <dbReference type="EMBL" id="MBA4620981.1"/>
    </source>
</evidence>
<dbReference type="AlphaFoldDB" id="A0A7C9CL65"/>
<protein>
    <submittedName>
        <fullName evidence="1">Uncharacterized protein</fullName>
    </submittedName>
</protein>
<organism evidence="1">
    <name type="scientific">Opuntia streptacantha</name>
    <name type="common">Prickly pear cactus</name>
    <name type="synonym">Opuntia cardona</name>
    <dbReference type="NCBI Taxonomy" id="393608"/>
    <lineage>
        <taxon>Eukaryota</taxon>
        <taxon>Viridiplantae</taxon>
        <taxon>Streptophyta</taxon>
        <taxon>Embryophyta</taxon>
        <taxon>Tracheophyta</taxon>
        <taxon>Spermatophyta</taxon>
        <taxon>Magnoliopsida</taxon>
        <taxon>eudicotyledons</taxon>
        <taxon>Gunneridae</taxon>
        <taxon>Pentapetalae</taxon>
        <taxon>Caryophyllales</taxon>
        <taxon>Cactineae</taxon>
        <taxon>Cactaceae</taxon>
        <taxon>Opuntioideae</taxon>
        <taxon>Opuntia</taxon>
    </lineage>
</organism>
<name>A0A7C9CL65_OPUST</name>